<evidence type="ECO:0000259" key="2">
    <source>
        <dbReference type="Pfam" id="PF12802"/>
    </source>
</evidence>
<dbReference type="STRING" id="1231623.Tasa_015_020"/>
<dbReference type="PANTHER" id="PTHR18964:SF149">
    <property type="entry name" value="BIFUNCTIONAL UDP-N-ACETYLGLUCOSAMINE 2-EPIMERASE_N-ACETYLMANNOSAMINE KINASE"/>
    <property type="match status" value="1"/>
</dbReference>
<dbReference type="Pfam" id="PF00480">
    <property type="entry name" value="ROK"/>
    <property type="match status" value="1"/>
</dbReference>
<accession>A0A0D6MKN1</accession>
<proteinExistence type="inferred from homology"/>
<dbReference type="Proteomes" id="UP000032679">
    <property type="component" value="Unassembled WGS sequence"/>
</dbReference>
<dbReference type="SUPFAM" id="SSF46785">
    <property type="entry name" value="Winged helix' DNA-binding domain"/>
    <property type="match status" value="1"/>
</dbReference>
<dbReference type="Pfam" id="PF12802">
    <property type="entry name" value="MarR_2"/>
    <property type="match status" value="1"/>
</dbReference>
<evidence type="ECO:0000313" key="4">
    <source>
        <dbReference type="Proteomes" id="UP000032679"/>
    </source>
</evidence>
<dbReference type="InterPro" id="IPR000835">
    <property type="entry name" value="HTH_MarR-typ"/>
</dbReference>
<dbReference type="InterPro" id="IPR036388">
    <property type="entry name" value="WH-like_DNA-bd_sf"/>
</dbReference>
<dbReference type="SUPFAM" id="SSF53067">
    <property type="entry name" value="Actin-like ATPase domain"/>
    <property type="match status" value="1"/>
</dbReference>
<reference evidence="3 4" key="1">
    <citation type="submission" date="2012-10" db="EMBL/GenBank/DDBJ databases">
        <title>Genome sequencing of Tanticharoenia sakaeratensis NBRC 103193.</title>
        <authorList>
            <person name="Azuma Y."/>
            <person name="Hadano H."/>
            <person name="Hirakawa H."/>
            <person name="Matsushita K."/>
        </authorList>
    </citation>
    <scope>NUCLEOTIDE SEQUENCE [LARGE SCALE GENOMIC DNA]</scope>
    <source>
        <strain evidence="3 4">NBRC 103193</strain>
    </source>
</reference>
<comment type="caution">
    <text evidence="3">The sequence shown here is derived from an EMBL/GenBank/DDBJ whole genome shotgun (WGS) entry which is preliminary data.</text>
</comment>
<dbReference type="InterPro" id="IPR036390">
    <property type="entry name" value="WH_DNA-bd_sf"/>
</dbReference>
<feature type="domain" description="HTH marR-type" evidence="2">
    <location>
        <begin position="6"/>
        <end position="51"/>
    </location>
</feature>
<dbReference type="OrthoDB" id="49685at2"/>
<name>A0A0D6MKN1_9PROT</name>
<evidence type="ECO:0000313" key="3">
    <source>
        <dbReference type="EMBL" id="GAN54031.1"/>
    </source>
</evidence>
<dbReference type="GO" id="GO:0003700">
    <property type="term" value="F:DNA-binding transcription factor activity"/>
    <property type="evidence" value="ECO:0007669"/>
    <property type="project" value="InterPro"/>
</dbReference>
<organism evidence="3 4">
    <name type="scientific">Tanticharoenia sakaeratensis NBRC 103193</name>
    <dbReference type="NCBI Taxonomy" id="1231623"/>
    <lineage>
        <taxon>Bacteria</taxon>
        <taxon>Pseudomonadati</taxon>
        <taxon>Pseudomonadota</taxon>
        <taxon>Alphaproteobacteria</taxon>
        <taxon>Acetobacterales</taxon>
        <taxon>Acetobacteraceae</taxon>
        <taxon>Tanticharoenia</taxon>
    </lineage>
</organism>
<dbReference type="RefSeq" id="WP_048848565.1">
    <property type="nucleotide sequence ID" value="NZ_BALE01000015.1"/>
</dbReference>
<dbReference type="InterPro" id="IPR000600">
    <property type="entry name" value="ROK"/>
</dbReference>
<comment type="similarity">
    <text evidence="1">Belongs to the ROK (NagC/XylR) family.</text>
</comment>
<dbReference type="InterPro" id="IPR043129">
    <property type="entry name" value="ATPase_NBD"/>
</dbReference>
<dbReference type="AlphaFoldDB" id="A0A0D6MKN1"/>
<dbReference type="Gene3D" id="3.30.420.40">
    <property type="match status" value="2"/>
</dbReference>
<evidence type="ECO:0000256" key="1">
    <source>
        <dbReference type="ARBA" id="ARBA00006479"/>
    </source>
</evidence>
<dbReference type="PANTHER" id="PTHR18964">
    <property type="entry name" value="ROK (REPRESSOR, ORF, KINASE) FAMILY"/>
    <property type="match status" value="1"/>
</dbReference>
<sequence>MFSAGHHRILSTLSRLGAMSRTDLARALDVSKASISMLVRDLIARGVLREEAVVFGQGRPSITLGLCSDAASFIGISLHADPTTVVMTDPHGRILARYVMPRETDPHACFEGLARAVDIVRKRAGSGAGPIAGIGVAQPGFVSRDGRISLASTALGWVNVDVAGGLSAVTGLPVFVENDANALILGEQLFGPSGDCPDFSLVFVGDGIGSAHIVNGRLHRGHHGGAGEISHSPIALDGSGALPCRCGNRGCLETVSSLQAIRGAARQAGLTSDIDELAAMTADGHPEALAILHRAGAALGIALAQLVQMFDPSQVLVILDPALKDSVFGRVLRQEMETHVLRRAGVQTTLTLRGLEDDSFAKGAASLAAQKFLFGNEWT</sequence>
<protein>
    <submittedName>
        <fullName evidence="3">Transcriptional regulator protein</fullName>
    </submittedName>
</protein>
<keyword evidence="4" id="KW-1185">Reference proteome</keyword>
<dbReference type="Gene3D" id="1.10.10.10">
    <property type="entry name" value="Winged helix-like DNA-binding domain superfamily/Winged helix DNA-binding domain"/>
    <property type="match status" value="1"/>
</dbReference>
<gene>
    <name evidence="3" type="ORF">Tasa_015_020</name>
</gene>
<dbReference type="EMBL" id="BALE01000015">
    <property type="protein sequence ID" value="GAN54031.1"/>
    <property type="molecule type" value="Genomic_DNA"/>
</dbReference>